<comment type="caution">
    <text evidence="2">The sequence shown here is derived from an EMBL/GenBank/DDBJ whole genome shotgun (WGS) entry which is preliminary data.</text>
</comment>
<protein>
    <recommendedName>
        <fullName evidence="1">DUF6602 domain-containing protein</fullName>
    </recommendedName>
</protein>
<dbReference type="RefSeq" id="WP_187318853.1">
    <property type="nucleotide sequence ID" value="NZ_JACSCY010000004.1"/>
</dbReference>
<evidence type="ECO:0000259" key="1">
    <source>
        <dbReference type="Pfam" id="PF20247"/>
    </source>
</evidence>
<sequence length="276" mass="31866">MATEILPTLLTDMVKMNNNIEQYLIKQSQILNHEFEKIKSIYGDSDVKGGQNEKIIADFIKENYNSNFNSIGVEIIDSFGNRTDEIDICINNQYQPFSAKYGQPLIAEGVDFVIQVKKTITSQEIPRIVKNCERLKMLKRKPSNGDKFYGEIEDAEYFLERIPYIVVAVDSQLTLDTVANNLANNYKYINFYSQPDAIFVLNRGFIINFREGKGRAWTTEDGKKLIGFCVVHSADKTLFELVRYIHSYIPKTEKLTHPLNNYYPTRINYKINGLIE</sequence>
<organism evidence="2 3">
    <name type="scientific">Hymenobacter citatus</name>
    <dbReference type="NCBI Taxonomy" id="2763506"/>
    <lineage>
        <taxon>Bacteria</taxon>
        <taxon>Pseudomonadati</taxon>
        <taxon>Bacteroidota</taxon>
        <taxon>Cytophagia</taxon>
        <taxon>Cytophagales</taxon>
        <taxon>Hymenobacteraceae</taxon>
        <taxon>Hymenobacter</taxon>
    </lineage>
</organism>
<accession>A0ABR7MHX8</accession>
<evidence type="ECO:0000313" key="2">
    <source>
        <dbReference type="EMBL" id="MBC6610548.1"/>
    </source>
</evidence>
<gene>
    <name evidence="2" type="ORF">H8B15_06420</name>
</gene>
<dbReference type="InterPro" id="IPR046537">
    <property type="entry name" value="DUF6602"/>
</dbReference>
<dbReference type="CDD" id="cd21173">
    <property type="entry name" value="NucC-like"/>
    <property type="match status" value="1"/>
</dbReference>
<feature type="domain" description="DUF6602" evidence="1">
    <location>
        <begin position="44"/>
        <end position="138"/>
    </location>
</feature>
<keyword evidence="3" id="KW-1185">Reference proteome</keyword>
<dbReference type="Pfam" id="PF20247">
    <property type="entry name" value="DUF6602"/>
    <property type="match status" value="1"/>
</dbReference>
<dbReference type="EMBL" id="JACSCY010000004">
    <property type="protein sequence ID" value="MBC6610548.1"/>
    <property type="molecule type" value="Genomic_DNA"/>
</dbReference>
<reference evidence="2 3" key="1">
    <citation type="submission" date="2020-08" db="EMBL/GenBank/DDBJ databases">
        <title>Hymenobacter sp.</title>
        <authorList>
            <person name="Kim M.K."/>
        </authorList>
    </citation>
    <scope>NUCLEOTIDE SEQUENCE [LARGE SCALE GENOMIC DNA]</scope>
    <source>
        <strain evidence="2 3">BT507</strain>
    </source>
</reference>
<proteinExistence type="predicted"/>
<dbReference type="Proteomes" id="UP000622017">
    <property type="component" value="Unassembled WGS sequence"/>
</dbReference>
<evidence type="ECO:0000313" key="3">
    <source>
        <dbReference type="Proteomes" id="UP000622017"/>
    </source>
</evidence>
<name>A0ABR7MHX8_9BACT</name>